<dbReference type="Gene3D" id="1.10.10.10">
    <property type="entry name" value="Winged helix-like DNA-binding domain superfamily/Winged helix DNA-binding domain"/>
    <property type="match status" value="1"/>
</dbReference>
<dbReference type="CDD" id="cd06171">
    <property type="entry name" value="Sigma70_r4"/>
    <property type="match status" value="1"/>
</dbReference>
<evidence type="ECO:0000313" key="8">
    <source>
        <dbReference type="Proteomes" id="UP000199437"/>
    </source>
</evidence>
<dbReference type="STRING" id="1267423.SAMN05216290_1923"/>
<proteinExistence type="inferred from homology"/>
<evidence type="ECO:0000256" key="1">
    <source>
        <dbReference type="ARBA" id="ARBA00010641"/>
    </source>
</evidence>
<dbReference type="GO" id="GO:0016987">
    <property type="term" value="F:sigma factor activity"/>
    <property type="evidence" value="ECO:0007669"/>
    <property type="project" value="UniProtKB-KW"/>
</dbReference>
<feature type="domain" description="RNA polymerase sigma factor 70 region 4 type 2" evidence="6">
    <location>
        <begin position="108"/>
        <end position="156"/>
    </location>
</feature>
<keyword evidence="2" id="KW-0805">Transcription regulation</keyword>
<keyword evidence="3" id="KW-0731">Sigma factor</keyword>
<evidence type="ECO:0000256" key="3">
    <source>
        <dbReference type="ARBA" id="ARBA00023082"/>
    </source>
</evidence>
<name>A0A1I0Q1V9_9BACT</name>
<reference evidence="8" key="1">
    <citation type="submission" date="2016-10" db="EMBL/GenBank/DDBJ databases">
        <authorList>
            <person name="Varghese N."/>
            <person name="Submissions S."/>
        </authorList>
    </citation>
    <scope>NUCLEOTIDE SEQUENCE [LARGE SCALE GENOMIC DNA]</scope>
    <source>
        <strain evidence="8">CGMCC 1.12402</strain>
    </source>
</reference>
<keyword evidence="4" id="KW-0804">Transcription</keyword>
<dbReference type="SUPFAM" id="SSF88946">
    <property type="entry name" value="Sigma2 domain of RNA polymerase sigma factors"/>
    <property type="match status" value="1"/>
</dbReference>
<accession>A0A1I0Q1V9</accession>
<dbReference type="InterPro" id="IPR007627">
    <property type="entry name" value="RNA_pol_sigma70_r2"/>
</dbReference>
<sequence>MRASVSFEELYNQYFAKVYRFFMKKTGDDQASKDLSQEVFIKVYNNWEKVSNAKNTSAYLFKVSSNLLIDHLQKSAKEARLYDEISEVIRAEANTLQKPEEVDQKLIEKVEAIFNALPEKRQTIFRLRKLQNLTTKEVSEELGISARTVENQLYRTINLLREKSSA</sequence>
<evidence type="ECO:0000259" key="5">
    <source>
        <dbReference type="Pfam" id="PF04542"/>
    </source>
</evidence>
<dbReference type="EMBL" id="FOIR01000002">
    <property type="protein sequence ID" value="SEW20772.1"/>
    <property type="molecule type" value="Genomic_DNA"/>
</dbReference>
<dbReference type="InterPro" id="IPR013325">
    <property type="entry name" value="RNA_pol_sigma_r2"/>
</dbReference>
<evidence type="ECO:0000259" key="6">
    <source>
        <dbReference type="Pfam" id="PF08281"/>
    </source>
</evidence>
<dbReference type="InterPro" id="IPR039425">
    <property type="entry name" value="RNA_pol_sigma-70-like"/>
</dbReference>
<dbReference type="Pfam" id="PF04542">
    <property type="entry name" value="Sigma70_r2"/>
    <property type="match status" value="1"/>
</dbReference>
<dbReference type="PANTHER" id="PTHR43133">
    <property type="entry name" value="RNA POLYMERASE ECF-TYPE SIGMA FACTO"/>
    <property type="match status" value="1"/>
</dbReference>
<dbReference type="NCBIfam" id="TIGR02937">
    <property type="entry name" value="sigma70-ECF"/>
    <property type="match status" value="1"/>
</dbReference>
<protein>
    <submittedName>
        <fullName evidence="7">RNA polymerase sigma-70 factor, ECF subfamily</fullName>
    </submittedName>
</protein>
<keyword evidence="8" id="KW-1185">Reference proteome</keyword>
<dbReference type="Pfam" id="PF08281">
    <property type="entry name" value="Sigma70_r4_2"/>
    <property type="match status" value="1"/>
</dbReference>
<dbReference type="InterPro" id="IPR036388">
    <property type="entry name" value="WH-like_DNA-bd_sf"/>
</dbReference>
<evidence type="ECO:0000313" key="7">
    <source>
        <dbReference type="EMBL" id="SEW20772.1"/>
    </source>
</evidence>
<dbReference type="SUPFAM" id="SSF88659">
    <property type="entry name" value="Sigma3 and sigma4 domains of RNA polymerase sigma factors"/>
    <property type="match status" value="1"/>
</dbReference>
<dbReference type="Proteomes" id="UP000199437">
    <property type="component" value="Unassembled WGS sequence"/>
</dbReference>
<dbReference type="GO" id="GO:0003677">
    <property type="term" value="F:DNA binding"/>
    <property type="evidence" value="ECO:0007669"/>
    <property type="project" value="InterPro"/>
</dbReference>
<dbReference type="AlphaFoldDB" id="A0A1I0Q1V9"/>
<feature type="domain" description="RNA polymerase sigma-70 region 2" evidence="5">
    <location>
        <begin position="10"/>
        <end position="76"/>
    </location>
</feature>
<dbReference type="InterPro" id="IPR013324">
    <property type="entry name" value="RNA_pol_sigma_r3/r4-like"/>
</dbReference>
<comment type="similarity">
    <text evidence="1">Belongs to the sigma-70 factor family. ECF subfamily.</text>
</comment>
<dbReference type="InterPro" id="IPR014284">
    <property type="entry name" value="RNA_pol_sigma-70_dom"/>
</dbReference>
<dbReference type="GeneID" id="99986641"/>
<evidence type="ECO:0000256" key="2">
    <source>
        <dbReference type="ARBA" id="ARBA00023015"/>
    </source>
</evidence>
<dbReference type="PANTHER" id="PTHR43133:SF46">
    <property type="entry name" value="RNA POLYMERASE SIGMA-70 FACTOR ECF SUBFAMILY"/>
    <property type="match status" value="1"/>
</dbReference>
<evidence type="ECO:0000256" key="4">
    <source>
        <dbReference type="ARBA" id="ARBA00023163"/>
    </source>
</evidence>
<dbReference type="OrthoDB" id="659361at2"/>
<dbReference type="Gene3D" id="1.10.1740.10">
    <property type="match status" value="1"/>
</dbReference>
<dbReference type="RefSeq" id="WP_090258370.1">
    <property type="nucleotide sequence ID" value="NZ_FOIR01000002.1"/>
</dbReference>
<gene>
    <name evidence="7" type="ORF">SAMN05216290_1923</name>
</gene>
<dbReference type="InterPro" id="IPR013249">
    <property type="entry name" value="RNA_pol_sigma70_r4_t2"/>
</dbReference>
<organism evidence="7 8">
    <name type="scientific">Roseivirga pacifica</name>
    <dbReference type="NCBI Taxonomy" id="1267423"/>
    <lineage>
        <taxon>Bacteria</taxon>
        <taxon>Pseudomonadati</taxon>
        <taxon>Bacteroidota</taxon>
        <taxon>Cytophagia</taxon>
        <taxon>Cytophagales</taxon>
        <taxon>Roseivirgaceae</taxon>
        <taxon>Roseivirga</taxon>
    </lineage>
</organism>
<dbReference type="GO" id="GO:0006352">
    <property type="term" value="P:DNA-templated transcription initiation"/>
    <property type="evidence" value="ECO:0007669"/>
    <property type="project" value="InterPro"/>
</dbReference>